<protein>
    <submittedName>
        <fullName evidence="3">Tropinesterase</fullName>
        <ecNumber evidence="3">3.1.1.10</ecNumber>
    </submittedName>
</protein>
<feature type="compositionally biased region" description="Basic and acidic residues" evidence="1">
    <location>
        <begin position="140"/>
        <end position="158"/>
    </location>
</feature>
<dbReference type="PANTHER" id="PTHR43798:SF33">
    <property type="entry name" value="HYDROLASE, PUTATIVE (AFU_ORTHOLOGUE AFUA_2G14860)-RELATED"/>
    <property type="match status" value="1"/>
</dbReference>
<name>A0A1Y2MSX5_PSEAH</name>
<dbReference type="InterPro" id="IPR050266">
    <property type="entry name" value="AB_hydrolase_sf"/>
</dbReference>
<comment type="caution">
    <text evidence="3">The sequence shown here is derived from an EMBL/GenBank/DDBJ whole genome shotgun (WGS) entry which is preliminary data.</text>
</comment>
<evidence type="ECO:0000313" key="3">
    <source>
        <dbReference type="EMBL" id="OSY37847.1"/>
    </source>
</evidence>
<accession>A0A1Y2MSX5</accession>
<dbReference type="STRING" id="2074.BG845_04470"/>
<dbReference type="Pfam" id="PF12697">
    <property type="entry name" value="Abhydrolase_6"/>
    <property type="match status" value="1"/>
</dbReference>
<feature type="region of interest" description="Disordered" evidence="1">
    <location>
        <begin position="139"/>
        <end position="158"/>
    </location>
</feature>
<proteinExistence type="predicted"/>
<dbReference type="PANTHER" id="PTHR43798">
    <property type="entry name" value="MONOACYLGLYCEROL LIPASE"/>
    <property type="match status" value="1"/>
</dbReference>
<dbReference type="GO" id="GO:0050357">
    <property type="term" value="F:tropinesterase activity"/>
    <property type="evidence" value="ECO:0007669"/>
    <property type="project" value="UniProtKB-EC"/>
</dbReference>
<gene>
    <name evidence="3" type="ORF">BG845_04470</name>
</gene>
<organism evidence="3 4">
    <name type="scientific">Pseudonocardia autotrophica</name>
    <name type="common">Amycolata autotrophica</name>
    <name type="synonym">Nocardia autotrophica</name>
    <dbReference type="NCBI Taxonomy" id="2074"/>
    <lineage>
        <taxon>Bacteria</taxon>
        <taxon>Bacillati</taxon>
        <taxon>Actinomycetota</taxon>
        <taxon>Actinomycetes</taxon>
        <taxon>Pseudonocardiales</taxon>
        <taxon>Pseudonocardiaceae</taxon>
        <taxon>Pseudonocardia</taxon>
    </lineage>
</organism>
<dbReference type="Proteomes" id="UP000194360">
    <property type="component" value="Unassembled WGS sequence"/>
</dbReference>
<reference evidence="3 4" key="1">
    <citation type="submission" date="2016-09" db="EMBL/GenBank/DDBJ databases">
        <title>Pseudonocardia autotrophica DSM535, a candidate organism with high potential of specific P450 cytochromes.</title>
        <authorList>
            <person name="Grumaz C."/>
            <person name="Vainshtein Y."/>
            <person name="Kirstahler P."/>
            <person name="Sohn K."/>
        </authorList>
    </citation>
    <scope>NUCLEOTIDE SEQUENCE [LARGE SCALE GENOMIC DNA]</scope>
    <source>
        <strain evidence="3 4">DSM 535</strain>
    </source>
</reference>
<dbReference type="EMBL" id="MIGB01000027">
    <property type="protein sequence ID" value="OSY37847.1"/>
    <property type="molecule type" value="Genomic_DNA"/>
</dbReference>
<keyword evidence="3" id="KW-0378">Hydrolase</keyword>
<feature type="domain" description="AB hydrolase-1" evidence="2">
    <location>
        <begin position="42"/>
        <end position="274"/>
    </location>
</feature>
<dbReference type="OrthoDB" id="2987348at2"/>
<dbReference type="AlphaFoldDB" id="A0A1Y2MSX5"/>
<dbReference type="GO" id="GO:0016020">
    <property type="term" value="C:membrane"/>
    <property type="evidence" value="ECO:0007669"/>
    <property type="project" value="TreeGrafter"/>
</dbReference>
<evidence type="ECO:0000259" key="2">
    <source>
        <dbReference type="Pfam" id="PF12697"/>
    </source>
</evidence>
<dbReference type="SUPFAM" id="SSF53474">
    <property type="entry name" value="alpha/beta-Hydrolases"/>
    <property type="match status" value="1"/>
</dbReference>
<dbReference type="InterPro" id="IPR000073">
    <property type="entry name" value="AB_hydrolase_1"/>
</dbReference>
<sequence>MPDDPPAWFTSALAVPSGCGGVEVDGVRIAYRTWGDPGGPGVVLVHGGAAHSHWWDHIAPLLVEGTRRVVAVDLSGHGDSGRAPSYDLDRWAAEVRAVIEDARLGERPTLIGHSMGGFVTLTGALRYGEELAGAVAVDSPVRDRSPEEDAAREKRAFGPARVHPDREALIARFRTVPEQDGDLPWVHRHIAEHSITAVDGGWRWKFDPRIFGGIGLTPADLGRPGCRIGLFRAEHGLVPADMGEMVVDRMGRAAPVVEIPGAGHHVMIDQPLALLSALRTLLADWEYSVPVTAPETVG</sequence>
<dbReference type="EC" id="3.1.1.10" evidence="3"/>
<evidence type="ECO:0000313" key="4">
    <source>
        <dbReference type="Proteomes" id="UP000194360"/>
    </source>
</evidence>
<dbReference type="PRINTS" id="PR00111">
    <property type="entry name" value="ABHYDROLASE"/>
</dbReference>
<dbReference type="InterPro" id="IPR029058">
    <property type="entry name" value="AB_hydrolase_fold"/>
</dbReference>
<dbReference type="RefSeq" id="WP_085914650.1">
    <property type="nucleotide sequence ID" value="NZ_AP018920.1"/>
</dbReference>
<evidence type="ECO:0000256" key="1">
    <source>
        <dbReference type="SAM" id="MobiDB-lite"/>
    </source>
</evidence>
<dbReference type="Gene3D" id="3.40.50.1820">
    <property type="entry name" value="alpha/beta hydrolase"/>
    <property type="match status" value="1"/>
</dbReference>
<keyword evidence="4" id="KW-1185">Reference proteome</keyword>